<comment type="caution">
    <text evidence="1">The sequence shown here is derived from an EMBL/GenBank/DDBJ whole genome shotgun (WGS) entry which is preliminary data.</text>
</comment>
<dbReference type="AlphaFoldDB" id="A0A0F9YYL3"/>
<evidence type="ECO:0000313" key="2">
    <source>
        <dbReference type="Proteomes" id="UP000034803"/>
    </source>
</evidence>
<dbReference type="EMBL" id="LBOI01000008">
    <property type="protein sequence ID" value="KKP31526.1"/>
    <property type="molecule type" value="Genomic_DNA"/>
</dbReference>
<evidence type="ECO:0000313" key="1">
    <source>
        <dbReference type="EMBL" id="KKP31526.1"/>
    </source>
</evidence>
<proteinExistence type="predicted"/>
<organism evidence="1 2">
    <name type="scientific">Candidatus Woesebacteria bacterium GW2011_GWC2_31_9</name>
    <dbReference type="NCBI Taxonomy" id="1618586"/>
    <lineage>
        <taxon>Bacteria</taxon>
        <taxon>Candidatus Woeseibacteriota</taxon>
    </lineage>
</organism>
<protein>
    <submittedName>
        <fullName evidence="1">Uncharacterized protein</fullName>
    </submittedName>
</protein>
<gene>
    <name evidence="1" type="ORF">UR21_C0008G0003</name>
</gene>
<accession>A0A0F9YYL3</accession>
<name>A0A0F9YYL3_9BACT</name>
<sequence length="288" mass="34271">MFENYIARREDLLAIEKALDILWNPKLNYVFKYKERIENIPVISFDSKYVYLWTFDKNLNLEKISIKNRSYNLYKLPHNINKIIDLDQIGWRSGIYIKDIKNLLKKNTKKVINGPCGGLLTPFTEIHKKYYKITKDPYFTKESYYATILHEFGHVYWDSYKLWWPSDKKENLSFLKTAKSYYIKDNISTKTNIIFPNPRFASEIFAFCTEYSASKIFWPEHIKYFDKFAIPRIEKMILEEKIKDLNVQDSSLEANINPHDYALVAGKTLLTQSLKNWVSILIKPLRLT</sequence>
<dbReference type="Proteomes" id="UP000034803">
    <property type="component" value="Unassembled WGS sequence"/>
</dbReference>
<reference evidence="1 2" key="1">
    <citation type="journal article" date="2015" name="Nature">
        <title>rRNA introns, odd ribosomes, and small enigmatic genomes across a large radiation of phyla.</title>
        <authorList>
            <person name="Brown C.T."/>
            <person name="Hug L.A."/>
            <person name="Thomas B.C."/>
            <person name="Sharon I."/>
            <person name="Castelle C.J."/>
            <person name="Singh A."/>
            <person name="Wilkins M.J."/>
            <person name="Williams K.H."/>
            <person name="Banfield J.F."/>
        </authorList>
    </citation>
    <scope>NUCLEOTIDE SEQUENCE [LARGE SCALE GENOMIC DNA]</scope>
</reference>